<sequence length="239" mass="27333">MSLSSLSPSPSPGTDSHQHFLYYLSKSSSVISLTMWLFAQIPQIILNYRHHKVTLSVPFLLMVTISDLVNLGYQAVVKDHTYLILLLYSSILNVVIIAQYVYYAKYPKKPPTPQVEPPTLVNRILGSAFMVSPALCMTLNYQKENDTRMRFTLRESLSLSSSILYILLRVPQIQKNYRRKSTSGLSLYMILLMFFGNIFNLVSIASDPHLFKIYSHDTYLIGSLGTIVMDFVILCQFWK</sequence>
<keyword evidence="2 5" id="KW-0812">Transmembrane</keyword>
<evidence type="ECO:0000256" key="4">
    <source>
        <dbReference type="ARBA" id="ARBA00023136"/>
    </source>
</evidence>
<dbReference type="Proteomes" id="UP000253472">
    <property type="component" value="Unassembled WGS sequence"/>
</dbReference>
<evidence type="ECO:0000256" key="2">
    <source>
        <dbReference type="ARBA" id="ARBA00022692"/>
    </source>
</evidence>
<comment type="caution">
    <text evidence="6">The sequence shown here is derived from an EMBL/GenBank/DDBJ whole genome shotgun (WGS) entry which is preliminary data.</text>
</comment>
<evidence type="ECO:0000313" key="6">
    <source>
        <dbReference type="EMBL" id="RCK66879.1"/>
    </source>
</evidence>
<dbReference type="Gene3D" id="1.20.1280.290">
    <property type="match status" value="2"/>
</dbReference>
<keyword evidence="4 5" id="KW-0472">Membrane</keyword>
<feature type="transmembrane region" description="Helical" evidence="5">
    <location>
        <begin position="20"/>
        <end position="41"/>
    </location>
</feature>
<gene>
    <name evidence="6" type="primary">laat-1_0</name>
    <name evidence="6" type="ORF">Cantr_02329</name>
</gene>
<dbReference type="AlphaFoldDB" id="A0A367YMU9"/>
<evidence type="ECO:0000256" key="1">
    <source>
        <dbReference type="ARBA" id="ARBA00004141"/>
    </source>
</evidence>
<organism evidence="6 7">
    <name type="scientific">Candida viswanathii</name>
    <dbReference type="NCBI Taxonomy" id="5486"/>
    <lineage>
        <taxon>Eukaryota</taxon>
        <taxon>Fungi</taxon>
        <taxon>Dikarya</taxon>
        <taxon>Ascomycota</taxon>
        <taxon>Saccharomycotina</taxon>
        <taxon>Pichiomycetes</taxon>
        <taxon>Debaryomycetaceae</taxon>
        <taxon>Candida/Lodderomyces clade</taxon>
        <taxon>Candida</taxon>
    </lineage>
</organism>
<dbReference type="Pfam" id="PF04193">
    <property type="entry name" value="PQ-loop"/>
    <property type="match status" value="2"/>
</dbReference>
<dbReference type="PANTHER" id="PTHR16201">
    <property type="entry name" value="SEVEN TRANSMEMBRANE PROTEIN 1-RELATED"/>
    <property type="match status" value="1"/>
</dbReference>
<proteinExistence type="predicted"/>
<protein>
    <submittedName>
        <fullName evidence="6">Lysosomal amino acid transporter 1</fullName>
    </submittedName>
</protein>
<accession>A0A367YMU9</accession>
<comment type="subcellular location">
    <subcellularLocation>
        <location evidence="1">Membrane</location>
        <topology evidence="1">Multi-pass membrane protein</topology>
    </subcellularLocation>
</comment>
<feature type="transmembrane region" description="Helical" evidence="5">
    <location>
        <begin position="185"/>
        <end position="206"/>
    </location>
</feature>
<dbReference type="InterPro" id="IPR051415">
    <property type="entry name" value="LAAT-1"/>
</dbReference>
<evidence type="ECO:0000313" key="7">
    <source>
        <dbReference type="Proteomes" id="UP000253472"/>
    </source>
</evidence>
<dbReference type="OrthoDB" id="8048523at2759"/>
<feature type="transmembrane region" description="Helical" evidence="5">
    <location>
        <begin position="82"/>
        <end position="103"/>
    </location>
</feature>
<dbReference type="InterPro" id="IPR006603">
    <property type="entry name" value="PQ-loop_rpt"/>
</dbReference>
<feature type="transmembrane region" description="Helical" evidence="5">
    <location>
        <begin position="218"/>
        <end position="238"/>
    </location>
</feature>
<dbReference type="SMART" id="SM00679">
    <property type="entry name" value="CTNS"/>
    <property type="match status" value="2"/>
</dbReference>
<keyword evidence="3 5" id="KW-1133">Transmembrane helix</keyword>
<dbReference type="EMBL" id="QLNQ01000001">
    <property type="protein sequence ID" value="RCK66879.1"/>
    <property type="molecule type" value="Genomic_DNA"/>
</dbReference>
<evidence type="ECO:0000256" key="5">
    <source>
        <dbReference type="SAM" id="Phobius"/>
    </source>
</evidence>
<dbReference type="STRING" id="5486.A0A367YMU9"/>
<evidence type="ECO:0000256" key="3">
    <source>
        <dbReference type="ARBA" id="ARBA00022989"/>
    </source>
</evidence>
<reference evidence="6 7" key="1">
    <citation type="submission" date="2018-06" db="EMBL/GenBank/DDBJ databases">
        <title>Whole genome sequencing of Candida tropicalis (genome annotated by CSBL at Korea University).</title>
        <authorList>
            <person name="Ahn J."/>
        </authorList>
    </citation>
    <scope>NUCLEOTIDE SEQUENCE [LARGE SCALE GENOMIC DNA]</scope>
    <source>
        <strain evidence="6 7">ATCC 20962</strain>
    </source>
</reference>
<name>A0A367YMU9_9ASCO</name>
<dbReference type="GO" id="GO:0016020">
    <property type="term" value="C:membrane"/>
    <property type="evidence" value="ECO:0007669"/>
    <property type="project" value="UniProtKB-SubCell"/>
</dbReference>
<keyword evidence="7" id="KW-1185">Reference proteome</keyword>
<dbReference type="PANTHER" id="PTHR16201:SF35">
    <property type="entry name" value="VACUOLAR AMINO ACID TRANSPORTER YPQ1-RELATED"/>
    <property type="match status" value="1"/>
</dbReference>
<feature type="transmembrane region" description="Helical" evidence="5">
    <location>
        <begin position="124"/>
        <end position="141"/>
    </location>
</feature>